<keyword evidence="3" id="KW-0677">Repeat</keyword>
<evidence type="ECO:0000259" key="10">
    <source>
        <dbReference type="PROSITE" id="PS50157"/>
    </source>
</evidence>
<dbReference type="EMBL" id="MU864998">
    <property type="protein sequence ID" value="KAK4461050.1"/>
    <property type="molecule type" value="Genomic_DNA"/>
</dbReference>
<evidence type="ECO:0000256" key="5">
    <source>
        <dbReference type="ARBA" id="ARBA00022833"/>
    </source>
</evidence>
<name>A0AAV9HJY3_9PEZI</name>
<feature type="compositionally biased region" description="Basic and acidic residues" evidence="9">
    <location>
        <begin position="642"/>
        <end position="658"/>
    </location>
</feature>
<dbReference type="SUPFAM" id="SSF57667">
    <property type="entry name" value="beta-beta-alpha zinc fingers"/>
    <property type="match status" value="3"/>
</dbReference>
<reference evidence="11" key="1">
    <citation type="journal article" date="2023" name="Mol. Phylogenet. Evol.">
        <title>Genome-scale phylogeny and comparative genomics of the fungal order Sordariales.</title>
        <authorList>
            <person name="Hensen N."/>
            <person name="Bonometti L."/>
            <person name="Westerberg I."/>
            <person name="Brannstrom I.O."/>
            <person name="Guillou S."/>
            <person name="Cros-Aarteil S."/>
            <person name="Calhoun S."/>
            <person name="Haridas S."/>
            <person name="Kuo A."/>
            <person name="Mondo S."/>
            <person name="Pangilinan J."/>
            <person name="Riley R."/>
            <person name="LaButti K."/>
            <person name="Andreopoulos B."/>
            <person name="Lipzen A."/>
            <person name="Chen C."/>
            <person name="Yan M."/>
            <person name="Daum C."/>
            <person name="Ng V."/>
            <person name="Clum A."/>
            <person name="Steindorff A."/>
            <person name="Ohm R.A."/>
            <person name="Martin F."/>
            <person name="Silar P."/>
            <person name="Natvig D.O."/>
            <person name="Lalanne C."/>
            <person name="Gautier V."/>
            <person name="Ament-Velasquez S.L."/>
            <person name="Kruys A."/>
            <person name="Hutchinson M.I."/>
            <person name="Powell A.J."/>
            <person name="Barry K."/>
            <person name="Miller A.N."/>
            <person name="Grigoriev I.V."/>
            <person name="Debuchy R."/>
            <person name="Gladieux P."/>
            <person name="Hiltunen Thoren M."/>
            <person name="Johannesson H."/>
        </authorList>
    </citation>
    <scope>NUCLEOTIDE SEQUENCE</scope>
    <source>
        <strain evidence="11">PSN324</strain>
    </source>
</reference>
<evidence type="ECO:0000256" key="2">
    <source>
        <dbReference type="ARBA" id="ARBA00022723"/>
    </source>
</evidence>
<keyword evidence="6" id="KW-0238">DNA-binding</keyword>
<keyword evidence="5" id="KW-0862">Zinc</keyword>
<reference evidence="11" key="2">
    <citation type="submission" date="2023-06" db="EMBL/GenBank/DDBJ databases">
        <authorList>
            <consortium name="Lawrence Berkeley National Laboratory"/>
            <person name="Mondo S.J."/>
            <person name="Hensen N."/>
            <person name="Bonometti L."/>
            <person name="Westerberg I."/>
            <person name="Brannstrom I.O."/>
            <person name="Guillou S."/>
            <person name="Cros-Aarteil S."/>
            <person name="Calhoun S."/>
            <person name="Haridas S."/>
            <person name="Kuo A."/>
            <person name="Pangilinan J."/>
            <person name="Riley R."/>
            <person name="Labutti K."/>
            <person name="Andreopoulos B."/>
            <person name="Lipzen A."/>
            <person name="Chen C."/>
            <person name="Yanf M."/>
            <person name="Daum C."/>
            <person name="Ng V."/>
            <person name="Clum A."/>
            <person name="Steindorff A."/>
            <person name="Ohm R."/>
            <person name="Martin F."/>
            <person name="Silar P."/>
            <person name="Natvig D."/>
            <person name="Lalanne C."/>
            <person name="Gautier V."/>
            <person name="Ament-Velasquez S.L."/>
            <person name="Kruys A."/>
            <person name="Hutchinson M.I."/>
            <person name="Powell A.J."/>
            <person name="Barry K."/>
            <person name="Miller A.N."/>
            <person name="Grigoriev I.V."/>
            <person name="Debuchy R."/>
            <person name="Gladieux P."/>
            <person name="Thoren M.H."/>
            <person name="Johannesson H."/>
        </authorList>
    </citation>
    <scope>NUCLEOTIDE SEQUENCE</scope>
    <source>
        <strain evidence="11">PSN324</strain>
    </source>
</reference>
<feature type="compositionally biased region" description="Polar residues" evidence="9">
    <location>
        <begin position="407"/>
        <end position="427"/>
    </location>
</feature>
<evidence type="ECO:0000256" key="7">
    <source>
        <dbReference type="ARBA" id="ARBA00023242"/>
    </source>
</evidence>
<dbReference type="Gene3D" id="3.30.160.60">
    <property type="entry name" value="Classic Zinc Finger"/>
    <property type="match status" value="5"/>
</dbReference>
<evidence type="ECO:0000313" key="11">
    <source>
        <dbReference type="EMBL" id="KAK4461050.1"/>
    </source>
</evidence>
<sequence length="674" mass="74578">MNGPFEPSGRFPGYGDGFHHRHSQSSGNHHLSSDYSSLVPSHPHAAVHEQLSPAMTHMEDASRMSQGNNPYESHDDLCVDRCMGVGIYGGFQQFNHRGSPLNLQARWQGGLLPARDDMLAHHDYSLGFGATLPMQHQQPQPATHHFNTDLALSSAHQHQSLYSQHNHDGTASMSLCEDEDCQSVGDSGCCDSQCTMTGKCTAPECEAEEDACYDQNCPSRPDQVPEEIRDGAAALISINHAPDHSHSSYDLQEQSVMSHLDFDLSSNSHNNFMFTSNFLPDSVGNIASHLLTAHADTNSSGCTSHCPLDDPQNYRLCHMPVYNNANFFKQYPEVGSNLQVNASALVECGAHIPDPDAFTAHFFSHHKDLFTTGLSFFSHGGMNSMRGNEVGMSSTEIMSPMAPPLDNSDTSPFSGTPSPLTPTSNTADMLDSELADLSHNRSLSVTSSESSHAVDMSSGEEHRCLWREEGSHEICGLVFSDAEALFRHASQSHIKHAQKGAQGFRCGWDDCPRSEPGQTGFPQRSKIERHMQTHIGHKPHICEICNKGFSAKQALTQHMFIHSNEKPLVCHICNKAFRYPSALTMHQRVHTGLKPLRCPICGKGFSESSNLSKHKRTHEVKGRFNCTFKGCDRNFHRQDQLRRHMKTHTRDGDDRSSEVPEASFEISFGQSFQT</sequence>
<gene>
    <name evidence="11" type="ORF">QBC42DRAFT_98116</name>
</gene>
<proteinExistence type="predicted"/>
<organism evidence="11 12">
    <name type="scientific">Cladorrhinum samala</name>
    <dbReference type="NCBI Taxonomy" id="585594"/>
    <lineage>
        <taxon>Eukaryota</taxon>
        <taxon>Fungi</taxon>
        <taxon>Dikarya</taxon>
        <taxon>Ascomycota</taxon>
        <taxon>Pezizomycotina</taxon>
        <taxon>Sordariomycetes</taxon>
        <taxon>Sordariomycetidae</taxon>
        <taxon>Sordariales</taxon>
        <taxon>Podosporaceae</taxon>
        <taxon>Cladorrhinum</taxon>
    </lineage>
</organism>
<dbReference type="FunFam" id="3.30.160.60:FF:001009">
    <property type="entry name" value="Zinc finger protein 26"/>
    <property type="match status" value="1"/>
</dbReference>
<evidence type="ECO:0000256" key="4">
    <source>
        <dbReference type="ARBA" id="ARBA00022771"/>
    </source>
</evidence>
<feature type="compositionally biased region" description="Polar residues" evidence="9">
    <location>
        <begin position="24"/>
        <end position="39"/>
    </location>
</feature>
<dbReference type="FunFam" id="3.30.160.60:FF:002343">
    <property type="entry name" value="Zinc finger protein 33A"/>
    <property type="match status" value="1"/>
</dbReference>
<keyword evidence="12" id="KW-1185">Reference proteome</keyword>
<evidence type="ECO:0000313" key="12">
    <source>
        <dbReference type="Proteomes" id="UP001321749"/>
    </source>
</evidence>
<dbReference type="InterPro" id="IPR036236">
    <property type="entry name" value="Znf_C2H2_sf"/>
</dbReference>
<dbReference type="AlphaFoldDB" id="A0AAV9HJY3"/>
<keyword evidence="7" id="KW-0539">Nucleus</keyword>
<feature type="domain" description="C2H2-type" evidence="10">
    <location>
        <begin position="624"/>
        <end position="653"/>
    </location>
</feature>
<feature type="region of interest" description="Disordered" evidence="9">
    <location>
        <begin position="642"/>
        <end position="661"/>
    </location>
</feature>
<dbReference type="Proteomes" id="UP001321749">
    <property type="component" value="Unassembled WGS sequence"/>
</dbReference>
<evidence type="ECO:0000256" key="8">
    <source>
        <dbReference type="PROSITE-ProRule" id="PRU00042"/>
    </source>
</evidence>
<evidence type="ECO:0000256" key="1">
    <source>
        <dbReference type="ARBA" id="ARBA00004123"/>
    </source>
</evidence>
<dbReference type="PROSITE" id="PS50157">
    <property type="entry name" value="ZINC_FINGER_C2H2_2"/>
    <property type="match status" value="4"/>
</dbReference>
<dbReference type="PROSITE" id="PS00028">
    <property type="entry name" value="ZINC_FINGER_C2H2_1"/>
    <property type="match status" value="4"/>
</dbReference>
<protein>
    <submittedName>
        <fullName evidence="11">Zinc-responsive transcriptional regulator ZAP1</fullName>
    </submittedName>
</protein>
<feature type="region of interest" description="Disordered" evidence="9">
    <location>
        <begin position="395"/>
        <end position="427"/>
    </location>
</feature>
<keyword evidence="2" id="KW-0479">Metal-binding</keyword>
<dbReference type="PANTHER" id="PTHR23235">
    <property type="entry name" value="KRUEPPEL-LIKE TRANSCRIPTION FACTOR"/>
    <property type="match status" value="1"/>
</dbReference>
<dbReference type="Pfam" id="PF00096">
    <property type="entry name" value="zf-C2H2"/>
    <property type="match status" value="4"/>
</dbReference>
<keyword evidence="4 8" id="KW-0863">Zinc-finger</keyword>
<dbReference type="GO" id="GO:0008270">
    <property type="term" value="F:zinc ion binding"/>
    <property type="evidence" value="ECO:0007669"/>
    <property type="project" value="UniProtKB-KW"/>
</dbReference>
<dbReference type="GO" id="GO:0000978">
    <property type="term" value="F:RNA polymerase II cis-regulatory region sequence-specific DNA binding"/>
    <property type="evidence" value="ECO:0007669"/>
    <property type="project" value="TreeGrafter"/>
</dbReference>
<dbReference type="InterPro" id="IPR013087">
    <property type="entry name" value="Znf_C2H2_type"/>
</dbReference>
<dbReference type="GO" id="GO:0000981">
    <property type="term" value="F:DNA-binding transcription factor activity, RNA polymerase II-specific"/>
    <property type="evidence" value="ECO:0007669"/>
    <property type="project" value="TreeGrafter"/>
</dbReference>
<dbReference type="SMART" id="SM00355">
    <property type="entry name" value="ZnF_C2H2"/>
    <property type="match status" value="6"/>
</dbReference>
<evidence type="ECO:0000256" key="6">
    <source>
        <dbReference type="ARBA" id="ARBA00023125"/>
    </source>
</evidence>
<dbReference type="PANTHER" id="PTHR23235:SF142">
    <property type="entry name" value="ZINC FINGER PROTEIN 384"/>
    <property type="match status" value="1"/>
</dbReference>
<evidence type="ECO:0000256" key="9">
    <source>
        <dbReference type="SAM" id="MobiDB-lite"/>
    </source>
</evidence>
<feature type="domain" description="C2H2-type" evidence="10">
    <location>
        <begin position="568"/>
        <end position="595"/>
    </location>
</feature>
<feature type="domain" description="C2H2-type" evidence="10">
    <location>
        <begin position="596"/>
        <end position="618"/>
    </location>
</feature>
<feature type="region of interest" description="Disordered" evidence="9">
    <location>
        <begin position="1"/>
        <end position="41"/>
    </location>
</feature>
<comment type="subcellular location">
    <subcellularLocation>
        <location evidence="1">Nucleus</location>
    </subcellularLocation>
</comment>
<evidence type="ECO:0000256" key="3">
    <source>
        <dbReference type="ARBA" id="ARBA00022737"/>
    </source>
</evidence>
<feature type="domain" description="C2H2-type" evidence="10">
    <location>
        <begin position="540"/>
        <end position="567"/>
    </location>
</feature>
<accession>A0AAV9HJY3</accession>
<dbReference type="FunFam" id="3.30.160.60:FF:000446">
    <property type="entry name" value="Zinc finger protein"/>
    <property type="match status" value="1"/>
</dbReference>
<comment type="caution">
    <text evidence="11">The sequence shown here is derived from an EMBL/GenBank/DDBJ whole genome shotgun (WGS) entry which is preliminary data.</text>
</comment>
<dbReference type="GO" id="GO:0005634">
    <property type="term" value="C:nucleus"/>
    <property type="evidence" value="ECO:0007669"/>
    <property type="project" value="UniProtKB-SubCell"/>
</dbReference>